<evidence type="ECO:0000313" key="6">
    <source>
        <dbReference type="EMBL" id="CAH3020260.1"/>
    </source>
</evidence>
<dbReference type="PANTHER" id="PTHR11256:SF56">
    <property type="entry name" value="BCL-2 BCL-2 HOMOLOGY REGION 1-3 DOMAIN-CONTAINING PROTEIN"/>
    <property type="match status" value="1"/>
</dbReference>
<feature type="domain" description="Bcl-2 Bcl-2 homology region 1-3" evidence="5">
    <location>
        <begin position="74"/>
        <end position="169"/>
    </location>
</feature>
<keyword evidence="4" id="KW-0472">Membrane</keyword>
<keyword evidence="7" id="KW-1185">Reference proteome</keyword>
<evidence type="ECO:0000256" key="4">
    <source>
        <dbReference type="SAM" id="Phobius"/>
    </source>
</evidence>
<dbReference type="PROSITE" id="PS50062">
    <property type="entry name" value="BCL2_FAMILY"/>
    <property type="match status" value="1"/>
</dbReference>
<keyword evidence="2" id="KW-0053">Apoptosis</keyword>
<feature type="transmembrane region" description="Helical" evidence="4">
    <location>
        <begin position="185"/>
        <end position="203"/>
    </location>
</feature>
<keyword evidence="4" id="KW-0812">Transmembrane</keyword>
<dbReference type="Gene3D" id="1.10.437.10">
    <property type="entry name" value="Blc2-like"/>
    <property type="match status" value="1"/>
</dbReference>
<dbReference type="PRINTS" id="PR01862">
    <property type="entry name" value="BCL2FAMILY"/>
</dbReference>
<dbReference type="Pfam" id="PF00452">
    <property type="entry name" value="Bcl-2"/>
    <property type="match status" value="1"/>
</dbReference>
<reference evidence="6 7" key="1">
    <citation type="submission" date="2022-05" db="EMBL/GenBank/DDBJ databases">
        <authorList>
            <consortium name="Genoscope - CEA"/>
            <person name="William W."/>
        </authorList>
    </citation>
    <scope>NUCLEOTIDE SEQUENCE [LARGE SCALE GENOMIC DNA]</scope>
</reference>
<accession>A0ABN8M0T6</accession>
<dbReference type="InterPro" id="IPR026298">
    <property type="entry name" value="Bcl-2_fam"/>
</dbReference>
<gene>
    <name evidence="6" type="ORF">PEVE_00006387</name>
</gene>
<sequence>MAAGSSSRRADDEDGSREERPTLQRASSVDEVSGQAPAIVSTFLSECFRADGLPVPQELSENQKKISKDVAHVIRDIGDRLSNDASLNDLISQVQVSKDTALDTFLQVAAQIFSDGRVNWGRIVTLFYFGYKLALQVINEIPLIKMIIEWVVEFIKDRLAKWIFEQGGWESVVEYFQQLRKKHDLQVYFVFGCICALGVMLLWRRQ</sequence>
<evidence type="ECO:0000256" key="3">
    <source>
        <dbReference type="SAM" id="MobiDB-lite"/>
    </source>
</evidence>
<dbReference type="EMBL" id="CALNXI010000141">
    <property type="protein sequence ID" value="CAH3020260.1"/>
    <property type="molecule type" value="Genomic_DNA"/>
</dbReference>
<evidence type="ECO:0000259" key="5">
    <source>
        <dbReference type="SMART" id="SM00337"/>
    </source>
</evidence>
<dbReference type="InterPro" id="IPR046371">
    <property type="entry name" value="Bcl-2_BH1-3"/>
</dbReference>
<evidence type="ECO:0000256" key="1">
    <source>
        <dbReference type="ARBA" id="ARBA00009458"/>
    </source>
</evidence>
<dbReference type="Proteomes" id="UP001159427">
    <property type="component" value="Unassembled WGS sequence"/>
</dbReference>
<dbReference type="InterPro" id="IPR036834">
    <property type="entry name" value="Bcl-2-like_sf"/>
</dbReference>
<feature type="region of interest" description="Disordered" evidence="3">
    <location>
        <begin position="1"/>
        <end position="31"/>
    </location>
</feature>
<organism evidence="6 7">
    <name type="scientific">Porites evermanni</name>
    <dbReference type="NCBI Taxonomy" id="104178"/>
    <lineage>
        <taxon>Eukaryota</taxon>
        <taxon>Metazoa</taxon>
        <taxon>Cnidaria</taxon>
        <taxon>Anthozoa</taxon>
        <taxon>Hexacorallia</taxon>
        <taxon>Scleractinia</taxon>
        <taxon>Fungiina</taxon>
        <taxon>Poritidae</taxon>
        <taxon>Porites</taxon>
    </lineage>
</organism>
<comment type="similarity">
    <text evidence="1">Belongs to the Bcl-2 family.</text>
</comment>
<comment type="caution">
    <text evidence="6">The sequence shown here is derived from an EMBL/GenBank/DDBJ whole genome shotgun (WGS) entry which is preliminary data.</text>
</comment>
<keyword evidence="4" id="KW-1133">Transmembrane helix</keyword>
<name>A0ABN8M0T6_9CNID</name>
<dbReference type="PANTHER" id="PTHR11256">
    <property type="entry name" value="BCL-2 RELATED"/>
    <property type="match status" value="1"/>
</dbReference>
<proteinExistence type="inferred from homology"/>
<dbReference type="SMART" id="SM00337">
    <property type="entry name" value="BCL"/>
    <property type="match status" value="1"/>
</dbReference>
<dbReference type="CDD" id="cd06845">
    <property type="entry name" value="Bcl-2_like"/>
    <property type="match status" value="1"/>
</dbReference>
<dbReference type="SUPFAM" id="SSF56854">
    <property type="entry name" value="Bcl-2 inhibitors of programmed cell death"/>
    <property type="match status" value="1"/>
</dbReference>
<evidence type="ECO:0000256" key="2">
    <source>
        <dbReference type="ARBA" id="ARBA00022703"/>
    </source>
</evidence>
<dbReference type="InterPro" id="IPR002475">
    <property type="entry name" value="Bcl2-like"/>
</dbReference>
<protein>
    <recommendedName>
        <fullName evidence="5">Bcl-2 Bcl-2 homology region 1-3 domain-containing protein</fullName>
    </recommendedName>
</protein>
<evidence type="ECO:0000313" key="7">
    <source>
        <dbReference type="Proteomes" id="UP001159427"/>
    </source>
</evidence>